<dbReference type="SMART" id="SM00088">
    <property type="entry name" value="PINT"/>
    <property type="match status" value="1"/>
</dbReference>
<dbReference type="AlphaFoldDB" id="A0A7S0GK91"/>
<evidence type="ECO:0000256" key="1">
    <source>
        <dbReference type="ARBA" id="ARBA00010417"/>
    </source>
</evidence>
<sequence length="126" mass="14095">MYMNQLLRKDELVTFTESLSDHQKAIMGDGFTFVERAVIEHNILAVGRLYNNIYFVELGQLLDVEAHKSEKVCASMIVDGKLKASIDQVDGMLTFIGEKSALIGWDDAITGMCVQLNRVADLVRVD</sequence>
<dbReference type="GO" id="GO:0008180">
    <property type="term" value="C:COP9 signalosome"/>
    <property type="evidence" value="ECO:0007669"/>
    <property type="project" value="UniProtKB-KW"/>
</dbReference>
<accession>A0A7S0GK91</accession>
<dbReference type="Pfam" id="PF01399">
    <property type="entry name" value="PCI"/>
    <property type="match status" value="1"/>
</dbReference>
<dbReference type="PANTHER" id="PTHR10855:SF2">
    <property type="entry name" value="COP9 SIGNALOSOME COMPLEX SUBUNIT 4"/>
    <property type="match status" value="1"/>
</dbReference>
<keyword evidence="3" id="KW-0736">Signalosome</keyword>
<dbReference type="InterPro" id="IPR036390">
    <property type="entry name" value="WH_DNA-bd_sf"/>
</dbReference>
<feature type="domain" description="PCI" evidence="4">
    <location>
        <begin position="1"/>
        <end position="100"/>
    </location>
</feature>
<dbReference type="SUPFAM" id="SSF46785">
    <property type="entry name" value="Winged helix' DNA-binding domain"/>
    <property type="match status" value="1"/>
</dbReference>
<proteinExistence type="inferred from homology"/>
<reference evidence="5" key="1">
    <citation type="submission" date="2021-01" db="EMBL/GenBank/DDBJ databases">
        <authorList>
            <person name="Corre E."/>
            <person name="Pelletier E."/>
            <person name="Niang G."/>
            <person name="Scheremetjew M."/>
            <person name="Finn R."/>
            <person name="Kale V."/>
            <person name="Holt S."/>
            <person name="Cochrane G."/>
            <person name="Meng A."/>
            <person name="Brown T."/>
            <person name="Cohen L."/>
        </authorList>
    </citation>
    <scope>NUCLEOTIDE SEQUENCE</scope>
    <source>
        <strain evidence="5">CCAP1064/1</strain>
    </source>
</reference>
<evidence type="ECO:0000259" key="4">
    <source>
        <dbReference type="PROSITE" id="PS50250"/>
    </source>
</evidence>
<organism evidence="5">
    <name type="scientific">Proboscia inermis</name>
    <dbReference type="NCBI Taxonomy" id="420281"/>
    <lineage>
        <taxon>Eukaryota</taxon>
        <taxon>Sar</taxon>
        <taxon>Stramenopiles</taxon>
        <taxon>Ochrophyta</taxon>
        <taxon>Bacillariophyta</taxon>
        <taxon>Coscinodiscophyceae</taxon>
        <taxon>Rhizosoleniophycidae</taxon>
        <taxon>Rhizosoleniales</taxon>
        <taxon>Rhizosoleniaceae</taxon>
        <taxon>Proboscia</taxon>
    </lineage>
</organism>
<dbReference type="InterPro" id="IPR040134">
    <property type="entry name" value="PSMD12/CSN4"/>
</dbReference>
<comment type="similarity">
    <text evidence="1">Belongs to the CSN4 family.</text>
</comment>
<dbReference type="InterPro" id="IPR036388">
    <property type="entry name" value="WH-like_DNA-bd_sf"/>
</dbReference>
<dbReference type="PANTHER" id="PTHR10855">
    <property type="entry name" value="26S PROTEASOME NON-ATPASE REGULATORY SUBUNIT 12/COP9 SIGNALOSOME COMPLEX SUBUNIT 4"/>
    <property type="match status" value="1"/>
</dbReference>
<dbReference type="InterPro" id="IPR000717">
    <property type="entry name" value="PCI_dom"/>
</dbReference>
<evidence type="ECO:0000256" key="2">
    <source>
        <dbReference type="ARBA" id="ARBA00014881"/>
    </source>
</evidence>
<dbReference type="PROSITE" id="PS50250">
    <property type="entry name" value="PCI"/>
    <property type="match status" value="1"/>
</dbReference>
<evidence type="ECO:0000256" key="3">
    <source>
        <dbReference type="ARBA" id="ARBA00022790"/>
    </source>
</evidence>
<protein>
    <recommendedName>
        <fullName evidence="2">COP9 signalosome complex subunit 4</fullName>
    </recommendedName>
</protein>
<dbReference type="GO" id="GO:0005829">
    <property type="term" value="C:cytosol"/>
    <property type="evidence" value="ECO:0007669"/>
    <property type="project" value="TreeGrafter"/>
</dbReference>
<evidence type="ECO:0000313" key="5">
    <source>
        <dbReference type="EMBL" id="CAD8422507.1"/>
    </source>
</evidence>
<dbReference type="EMBL" id="HBEL01040096">
    <property type="protein sequence ID" value="CAD8422507.1"/>
    <property type="molecule type" value="Transcribed_RNA"/>
</dbReference>
<gene>
    <name evidence="5" type="ORF">PINE0816_LOCUS18664</name>
</gene>
<name>A0A7S0GK91_9STRA</name>
<dbReference type="Gene3D" id="1.10.10.10">
    <property type="entry name" value="Winged helix-like DNA-binding domain superfamily/Winged helix DNA-binding domain"/>
    <property type="match status" value="1"/>
</dbReference>